<keyword evidence="2" id="KW-1185">Reference proteome</keyword>
<dbReference type="Proteomes" id="UP000433050">
    <property type="component" value="Unassembled WGS sequence"/>
</dbReference>
<gene>
    <name evidence="1" type="ORF">STARVERO_00361</name>
</gene>
<dbReference type="RefSeq" id="WP_159597707.1">
    <property type="nucleotide sequence ID" value="NZ_CACSAS010000001.1"/>
</dbReference>
<evidence type="ECO:0008006" key="3">
    <source>
        <dbReference type="Google" id="ProtNLM"/>
    </source>
</evidence>
<dbReference type="AlphaFoldDB" id="A0A5S9NEV5"/>
<evidence type="ECO:0000313" key="1">
    <source>
        <dbReference type="EMBL" id="CAA0087020.1"/>
    </source>
</evidence>
<reference evidence="1 2" key="1">
    <citation type="submission" date="2019-12" db="EMBL/GenBank/DDBJ databases">
        <authorList>
            <person name="Reyes-Prieto M."/>
        </authorList>
    </citation>
    <scope>NUCLEOTIDE SEQUENCE [LARGE SCALE GENOMIC DNA]</scope>
    <source>
        <strain evidence="1">HF14-78462</strain>
    </source>
</reference>
<sequence length="151" mass="17059">MSRRDPSTLDLFDWTPPAVVEHPDERVLRARTMRERIALAVAQVLDASDKPREQIADEMSAYLGGESVSKAMLDNYASQAKDEHTISFARMVALCAVTGDHRPLQLALDPLDRVSIDARYVGAIQEAMAREQMERLERIARAGRRQWRGRA</sequence>
<name>A0A5S9NEV5_9HYPH</name>
<evidence type="ECO:0000313" key="2">
    <source>
        <dbReference type="Proteomes" id="UP000433050"/>
    </source>
</evidence>
<proteinExistence type="predicted"/>
<protein>
    <recommendedName>
        <fullName evidence="3">DNA transposition protein</fullName>
    </recommendedName>
</protein>
<organism evidence="1 2">
    <name type="scientific">Starkeya nomas</name>
    <dbReference type="NCBI Taxonomy" id="2666134"/>
    <lineage>
        <taxon>Bacteria</taxon>
        <taxon>Pseudomonadati</taxon>
        <taxon>Pseudomonadota</taxon>
        <taxon>Alphaproteobacteria</taxon>
        <taxon>Hyphomicrobiales</taxon>
        <taxon>Xanthobacteraceae</taxon>
        <taxon>Starkeya</taxon>
    </lineage>
</organism>
<accession>A0A5S9NEV5</accession>
<dbReference type="EMBL" id="CACSAS010000001">
    <property type="protein sequence ID" value="CAA0087020.1"/>
    <property type="molecule type" value="Genomic_DNA"/>
</dbReference>